<name>A0A8S1H1I6_9PELO</name>
<organism evidence="1 2">
    <name type="scientific">Caenorhabditis auriculariae</name>
    <dbReference type="NCBI Taxonomy" id="2777116"/>
    <lineage>
        <taxon>Eukaryota</taxon>
        <taxon>Metazoa</taxon>
        <taxon>Ecdysozoa</taxon>
        <taxon>Nematoda</taxon>
        <taxon>Chromadorea</taxon>
        <taxon>Rhabditida</taxon>
        <taxon>Rhabditina</taxon>
        <taxon>Rhabditomorpha</taxon>
        <taxon>Rhabditoidea</taxon>
        <taxon>Rhabditidae</taxon>
        <taxon>Peloderinae</taxon>
        <taxon>Caenorhabditis</taxon>
    </lineage>
</organism>
<proteinExistence type="predicted"/>
<evidence type="ECO:0000313" key="1">
    <source>
        <dbReference type="EMBL" id="CAD6190146.1"/>
    </source>
</evidence>
<reference evidence="1" key="1">
    <citation type="submission" date="2020-10" db="EMBL/GenBank/DDBJ databases">
        <authorList>
            <person name="Kikuchi T."/>
        </authorList>
    </citation>
    <scope>NUCLEOTIDE SEQUENCE</scope>
    <source>
        <strain evidence="1">NKZ352</strain>
    </source>
</reference>
<dbReference type="AlphaFoldDB" id="A0A8S1H1I6"/>
<comment type="caution">
    <text evidence="1">The sequence shown here is derived from an EMBL/GenBank/DDBJ whole genome shotgun (WGS) entry which is preliminary data.</text>
</comment>
<sequence>MAECVAVALRLRMLRFQVALDQMHIYCDRVVAALEMAERVAIRCTFIVTTIGIAERVAVALRLDIDCDRIAVAFEMTERVAAEISKSLQVGCTFIPTASQPLRVEAAFEMT</sequence>
<dbReference type="Proteomes" id="UP000835052">
    <property type="component" value="Unassembled WGS sequence"/>
</dbReference>
<protein>
    <submittedName>
        <fullName evidence="1">Uncharacterized protein</fullName>
    </submittedName>
</protein>
<gene>
    <name evidence="1" type="ORF">CAUJ_LOCUS6065</name>
</gene>
<keyword evidence="2" id="KW-1185">Reference proteome</keyword>
<dbReference type="EMBL" id="CAJGYM010000014">
    <property type="protein sequence ID" value="CAD6190146.1"/>
    <property type="molecule type" value="Genomic_DNA"/>
</dbReference>
<evidence type="ECO:0000313" key="2">
    <source>
        <dbReference type="Proteomes" id="UP000835052"/>
    </source>
</evidence>
<accession>A0A8S1H1I6</accession>